<reference evidence="1 2" key="1">
    <citation type="submission" date="2020-07" db="EMBL/GenBank/DDBJ databases">
        <title>Draft Genome Sequences of Lactobacillales Isolated from the International Space Station.</title>
        <authorList>
            <person name="Bharadwaj A.R."/>
            <person name="Singh N.K."/>
            <person name="Wood J.M."/>
            <person name="Debieu M."/>
            <person name="O'Hara N.B."/>
            <person name="Karouia F."/>
            <person name="Mason C.E."/>
            <person name="Venkateswaran K."/>
        </authorList>
    </citation>
    <scope>NUCLEOTIDE SEQUENCE [LARGE SCALE GENOMIC DNA]</scope>
    <source>
        <strain evidence="1 2">151250015-1-258-55</strain>
    </source>
</reference>
<dbReference type="EMBL" id="JACGAN010000007">
    <property type="protein sequence ID" value="MBA5746581.1"/>
    <property type="molecule type" value="Genomic_DNA"/>
</dbReference>
<proteinExistence type="predicted"/>
<gene>
    <name evidence="1" type="ORF">H3232_05095</name>
</gene>
<keyword evidence="2" id="KW-1185">Reference proteome</keyword>
<evidence type="ECO:0000313" key="1">
    <source>
        <dbReference type="EMBL" id="MBA5746581.1"/>
    </source>
</evidence>
<dbReference type="InterPro" id="IPR018963">
    <property type="entry name" value="Mycophage_D29_Gp19"/>
</dbReference>
<organism evidence="1 2">
    <name type="scientific">Aerococcus urinaeequi</name>
    <dbReference type="NCBI Taxonomy" id="51665"/>
    <lineage>
        <taxon>Bacteria</taxon>
        <taxon>Bacillati</taxon>
        <taxon>Bacillota</taxon>
        <taxon>Bacilli</taxon>
        <taxon>Lactobacillales</taxon>
        <taxon>Aerococcaceae</taxon>
        <taxon>Aerococcus</taxon>
    </lineage>
</organism>
<evidence type="ECO:0000313" key="2">
    <source>
        <dbReference type="Proteomes" id="UP000540056"/>
    </source>
</evidence>
<dbReference type="Pfam" id="PF09355">
    <property type="entry name" value="Phage_Gp19"/>
    <property type="match status" value="1"/>
</dbReference>
<accession>A0ABR5ZY45</accession>
<sequence length="146" mass="16591">MQNFASIDDIIELWRPLTNEEITRATALLPVISDTLRIEADKAGVDLDQKSNDNMAYANVLKSVTVDVLARTLMTPTDKEPMTQESQSALGYSWSGTFLSPGGGLFIKKDELKRLGLKRQKIGGRHLYGEDTWHSSYFDYQRDYWL</sequence>
<name>A0ABR5ZY45_9LACT</name>
<protein>
    <submittedName>
        <fullName evidence="1">Phage Gp19/Gp15/Gp42 family protein</fullName>
    </submittedName>
</protein>
<comment type="caution">
    <text evidence="1">The sequence shown here is derived from an EMBL/GenBank/DDBJ whole genome shotgun (WGS) entry which is preliminary data.</text>
</comment>
<dbReference type="RefSeq" id="WP_182023330.1">
    <property type="nucleotide sequence ID" value="NZ_JACGAM010000007.1"/>
</dbReference>
<dbReference type="Proteomes" id="UP000540056">
    <property type="component" value="Unassembled WGS sequence"/>
</dbReference>